<dbReference type="AlphaFoldDB" id="A0AAN8AHK5"/>
<keyword evidence="1" id="KW-0677">Repeat</keyword>
<dbReference type="GO" id="GO:0006508">
    <property type="term" value="P:proteolysis"/>
    <property type="evidence" value="ECO:0007669"/>
    <property type="project" value="InterPro"/>
</dbReference>
<dbReference type="SUPFAM" id="SSF57414">
    <property type="entry name" value="Hairpin loop containing domain-like"/>
    <property type="match status" value="2"/>
</dbReference>
<gene>
    <name evidence="4" type="ORF">PBY51_005434</name>
</gene>
<feature type="domain" description="Apple" evidence="3">
    <location>
        <begin position="15"/>
        <end position="98"/>
    </location>
</feature>
<evidence type="ECO:0000256" key="1">
    <source>
        <dbReference type="ARBA" id="ARBA00022737"/>
    </source>
</evidence>
<protein>
    <recommendedName>
        <fullName evidence="3">Apple domain-containing protein</fullName>
    </recommendedName>
</protein>
<evidence type="ECO:0000259" key="3">
    <source>
        <dbReference type="PROSITE" id="PS50948"/>
    </source>
</evidence>
<comment type="caution">
    <text evidence="4">The sequence shown here is derived from an EMBL/GenBank/DDBJ whole genome shotgun (WGS) entry which is preliminary data.</text>
</comment>
<feature type="domain" description="Apple" evidence="3">
    <location>
        <begin position="105"/>
        <end position="188"/>
    </location>
</feature>
<proteinExistence type="predicted"/>
<name>A0AAN8AHK5_ELEMC</name>
<evidence type="ECO:0000313" key="5">
    <source>
        <dbReference type="Proteomes" id="UP001346869"/>
    </source>
</evidence>
<dbReference type="InterPro" id="IPR000177">
    <property type="entry name" value="Apple"/>
</dbReference>
<dbReference type="PROSITE" id="PS50948">
    <property type="entry name" value="PAN"/>
    <property type="match status" value="3"/>
</dbReference>
<dbReference type="Pfam" id="PF14295">
    <property type="entry name" value="PAN_4"/>
    <property type="match status" value="1"/>
</dbReference>
<evidence type="ECO:0000256" key="2">
    <source>
        <dbReference type="ARBA" id="ARBA00023157"/>
    </source>
</evidence>
<dbReference type="EMBL" id="JAUZQC010000018">
    <property type="protein sequence ID" value="KAK5855327.1"/>
    <property type="molecule type" value="Genomic_DNA"/>
</dbReference>
<dbReference type="PRINTS" id="PR00005">
    <property type="entry name" value="APPLEDOMAIN"/>
</dbReference>
<feature type="domain" description="Apple" evidence="3">
    <location>
        <begin position="198"/>
        <end position="272"/>
    </location>
</feature>
<dbReference type="CDD" id="cd01100">
    <property type="entry name" value="APPLE_Factor_XI_like"/>
    <property type="match status" value="2"/>
</dbReference>
<dbReference type="GO" id="GO:0005576">
    <property type="term" value="C:extracellular region"/>
    <property type="evidence" value="ECO:0007669"/>
    <property type="project" value="InterPro"/>
</dbReference>
<dbReference type="PANTHER" id="PTHR33946">
    <property type="match status" value="1"/>
</dbReference>
<dbReference type="PANTHER" id="PTHR33946:SF4">
    <property type="entry name" value="COAGULATION FACTOR XI"/>
    <property type="match status" value="1"/>
</dbReference>
<dbReference type="PROSITE" id="PS00495">
    <property type="entry name" value="APPLE"/>
    <property type="match status" value="1"/>
</dbReference>
<dbReference type="Gene3D" id="3.50.4.10">
    <property type="entry name" value="Hepatocyte Growth Factor"/>
    <property type="match status" value="4"/>
</dbReference>
<keyword evidence="5" id="KW-1185">Reference proteome</keyword>
<dbReference type="InterPro" id="IPR003609">
    <property type="entry name" value="Pan_app"/>
</dbReference>
<reference evidence="4 5" key="2">
    <citation type="journal article" date="2023" name="Mol. Biol. Evol.">
        <title>Genomics of Secondarily Temperate Adaptation in the Only Non-Antarctic Icefish.</title>
        <authorList>
            <person name="Rivera-Colon A.G."/>
            <person name="Rayamajhi N."/>
            <person name="Minhas B.F."/>
            <person name="Madrigal G."/>
            <person name="Bilyk K.T."/>
            <person name="Yoon V."/>
            <person name="Hune M."/>
            <person name="Gregory S."/>
            <person name="Cheng C.H.C."/>
            <person name="Catchen J.M."/>
        </authorList>
    </citation>
    <scope>NUCLEOTIDE SEQUENCE [LARGE SCALE GENOMIC DNA]</scope>
    <source>
        <strain evidence="4">JMC-PN-2008</strain>
    </source>
</reference>
<organism evidence="4 5">
    <name type="scientific">Eleginops maclovinus</name>
    <name type="common">Patagonian blennie</name>
    <name type="synonym">Eleginus maclovinus</name>
    <dbReference type="NCBI Taxonomy" id="56733"/>
    <lineage>
        <taxon>Eukaryota</taxon>
        <taxon>Metazoa</taxon>
        <taxon>Chordata</taxon>
        <taxon>Craniata</taxon>
        <taxon>Vertebrata</taxon>
        <taxon>Euteleostomi</taxon>
        <taxon>Actinopterygii</taxon>
        <taxon>Neopterygii</taxon>
        <taxon>Teleostei</taxon>
        <taxon>Neoteleostei</taxon>
        <taxon>Acanthomorphata</taxon>
        <taxon>Eupercaria</taxon>
        <taxon>Perciformes</taxon>
        <taxon>Notothenioidei</taxon>
        <taxon>Eleginopidae</taxon>
        <taxon>Eleginops</taxon>
    </lineage>
</organism>
<reference evidence="4 5" key="1">
    <citation type="journal article" date="2023" name="Genes (Basel)">
        <title>Chromosome-Level Genome Assembly and Circadian Gene Repertoire of the Patagonia Blennie Eleginops maclovinus-The Closest Ancestral Proxy of Antarctic Cryonotothenioids.</title>
        <authorList>
            <person name="Cheng C.C."/>
            <person name="Rivera-Colon A.G."/>
            <person name="Minhas B.F."/>
            <person name="Wilson L."/>
            <person name="Rayamajhi N."/>
            <person name="Vargas-Chacoff L."/>
            <person name="Catchen J.M."/>
        </authorList>
    </citation>
    <scope>NUCLEOTIDE SEQUENCE [LARGE SCALE GENOMIC DNA]</scope>
    <source>
        <strain evidence="4">JMC-PN-2008</strain>
    </source>
</reference>
<sequence>MVLLSLCGLCLTQDCNKQLLEDVDFPGMDITFQYSPDVYHCQQLCTQHPSCRFFTFLRSDWTRDESYFKCYLKTTDSGEVAAENPLNGVTSGFSLKGCTPELQPCLPKVYPNVDFFGADYTALFTADHEECQRACTQDPGCQFFTFVHEDFVTESIRFKCHLKYSPSIPVPPIVEKEPGVVSGFSQNIQFPQQSTEACEGKLFPAISIPHNNLKTYPALCPEHCRALCSAHPSCTYFSYDSNEFKCHLKNNREKMETISEEGFTSGFPARFCWLDENWLKVAHKDVDFQGSDIRFEVTDDAVSCQRKCNEDPICQFYTYVTETHPPEYRRHCYLKRTITMPAPSNVKKLNNVTSGFPLRSCVNIATHPKVSSI</sequence>
<dbReference type="Proteomes" id="UP001346869">
    <property type="component" value="Unassembled WGS sequence"/>
</dbReference>
<keyword evidence="2" id="KW-1015">Disulfide bond</keyword>
<evidence type="ECO:0000313" key="4">
    <source>
        <dbReference type="EMBL" id="KAK5855327.1"/>
    </source>
</evidence>
<dbReference type="SMART" id="SM00223">
    <property type="entry name" value="APPLE"/>
    <property type="match status" value="4"/>
</dbReference>
<accession>A0AAN8AHK5</accession>
<dbReference type="Pfam" id="PF00024">
    <property type="entry name" value="PAN_1"/>
    <property type="match status" value="3"/>
</dbReference>